<name>B6WU63_9BACT</name>
<reference evidence="1 2" key="2">
    <citation type="submission" date="2008-10" db="EMBL/GenBank/DDBJ databases">
        <authorList>
            <person name="Fulton L."/>
            <person name="Clifton S."/>
            <person name="Fulton B."/>
            <person name="Xu J."/>
            <person name="Minx P."/>
            <person name="Pepin K.H."/>
            <person name="Johnson M."/>
            <person name="Bhonagiri V."/>
            <person name="Nash W.E."/>
            <person name="Mardis E.R."/>
            <person name="Wilson R.K."/>
        </authorList>
    </citation>
    <scope>NUCLEOTIDE SEQUENCE [LARGE SCALE GENOMIC DNA]</scope>
    <source>
        <strain evidence="1 2">ATCC 29098</strain>
    </source>
</reference>
<gene>
    <name evidence="1" type="ORF">DESPIG_01621</name>
</gene>
<evidence type="ECO:0000313" key="1">
    <source>
        <dbReference type="EMBL" id="EEB33480.1"/>
    </source>
</evidence>
<dbReference type="EMBL" id="ABXU01000042">
    <property type="protein sequence ID" value="EEB33480.1"/>
    <property type="molecule type" value="Genomic_DNA"/>
</dbReference>
<dbReference type="Proteomes" id="UP000003676">
    <property type="component" value="Unassembled WGS sequence"/>
</dbReference>
<dbReference type="AlphaFoldDB" id="B6WU63"/>
<protein>
    <submittedName>
        <fullName evidence="1">Uncharacterized protein</fullName>
    </submittedName>
</protein>
<comment type="caution">
    <text evidence="1">The sequence shown here is derived from an EMBL/GenBank/DDBJ whole genome shotgun (WGS) entry which is preliminary data.</text>
</comment>
<accession>B6WU63</accession>
<dbReference type="HOGENOM" id="CLU_2105059_0_0_7"/>
<reference evidence="1 2" key="1">
    <citation type="submission" date="2008-10" db="EMBL/GenBank/DDBJ databases">
        <title>Draft genome sequence of Desulvovibrio piger (ATCC 29098).</title>
        <authorList>
            <person name="Sudarsanam P."/>
            <person name="Ley R."/>
            <person name="Guruge J."/>
            <person name="Turnbaugh P.J."/>
            <person name="Mahowald M."/>
            <person name="Liep D."/>
            <person name="Gordon J."/>
        </authorList>
    </citation>
    <scope>NUCLEOTIDE SEQUENCE [LARGE SCALE GENOMIC DNA]</scope>
    <source>
        <strain evidence="1 2">ATCC 29098</strain>
    </source>
</reference>
<sequence length="115" mass="12340">MRAVTQGFHQLVHISRAQQGLIALDIQIDICLFLPGHFHKAIRTGSASGRGQDGPAAKVFYGLDDAGIIRSYQHRIHQGGFLDSFIDTPDHGLAANIQQGLARQAGRGIPGGNDD</sequence>
<proteinExistence type="predicted"/>
<evidence type="ECO:0000313" key="2">
    <source>
        <dbReference type="Proteomes" id="UP000003676"/>
    </source>
</evidence>
<organism evidence="1 2">
    <name type="scientific">Desulfovibrio piger ATCC 29098</name>
    <dbReference type="NCBI Taxonomy" id="411464"/>
    <lineage>
        <taxon>Bacteria</taxon>
        <taxon>Pseudomonadati</taxon>
        <taxon>Thermodesulfobacteriota</taxon>
        <taxon>Desulfovibrionia</taxon>
        <taxon>Desulfovibrionales</taxon>
        <taxon>Desulfovibrionaceae</taxon>
        <taxon>Desulfovibrio</taxon>
    </lineage>
</organism>